<dbReference type="EMBL" id="BJUS01000007">
    <property type="protein sequence ID" value="GEK72458.1"/>
    <property type="molecule type" value="Genomic_DNA"/>
</dbReference>
<evidence type="ECO:0000256" key="5">
    <source>
        <dbReference type="SAM" id="SignalP"/>
    </source>
</evidence>
<comment type="similarity">
    <text evidence="4">Belongs to the MsrA Met sulfoxide reductase family.</text>
</comment>
<feature type="active site" evidence="4">
    <location>
        <position position="47"/>
    </location>
</feature>
<feature type="domain" description="Peptide methionine sulphoxide reductase MsrA" evidence="6">
    <location>
        <begin position="41"/>
        <end position="189"/>
    </location>
</feature>
<proteinExistence type="inferred from homology"/>
<dbReference type="Pfam" id="PF01625">
    <property type="entry name" value="PMSR"/>
    <property type="match status" value="1"/>
</dbReference>
<dbReference type="PANTHER" id="PTHR43774:SF1">
    <property type="entry name" value="PEPTIDE METHIONINE SULFOXIDE REDUCTASE MSRA 2"/>
    <property type="match status" value="1"/>
</dbReference>
<comment type="caution">
    <text evidence="7">The sequence shown here is derived from an EMBL/GenBank/DDBJ whole genome shotgun (WGS) entry which is preliminary data.</text>
</comment>
<keyword evidence="8" id="KW-1185">Reference proteome</keyword>
<dbReference type="EC" id="1.8.4.11" evidence="4"/>
<keyword evidence="5" id="KW-0732">Signal</keyword>
<protein>
    <recommendedName>
        <fullName evidence="4">Peptide methionine sulfoxide reductase MsrA</fullName>
        <shortName evidence="4">Protein-methionine-S-oxide reductase</shortName>
        <ecNumber evidence="4">1.8.4.11</ecNumber>
    </recommendedName>
    <alternativeName>
        <fullName evidence="4">Peptide-methionine (S)-S-oxide reductase</fullName>
        <shortName evidence="4">Peptide Met(O) reductase</shortName>
    </alternativeName>
</protein>
<sequence length="215" mass="24184">MTLNRPIRLPALPLLLATAFAGPATAESDSTAIDGPAKESAVFGGGCFWCVEEAYDKVEGVVATTSGFAGGEMENPSYEQVSSGDTDHIEVVKVEYDPERVDYRTLLYVFWRNIDPFAVNRQFCDRGRPYQSAIFPENADQRAMAEATRDAMAERFGREIGVEILDFTAFYPAETYHQDYYDKNPVRYNFYKSACGREDRLQEVWGDEAEAYAMP</sequence>
<dbReference type="PANTHER" id="PTHR43774">
    <property type="entry name" value="PEPTIDE METHIONINE SULFOXIDE REDUCTASE"/>
    <property type="match status" value="1"/>
</dbReference>
<evidence type="ECO:0000256" key="1">
    <source>
        <dbReference type="ARBA" id="ARBA00023002"/>
    </source>
</evidence>
<name>A0ABQ0U1P6_9GAMM</name>
<evidence type="ECO:0000313" key="7">
    <source>
        <dbReference type="EMBL" id="GEK72458.1"/>
    </source>
</evidence>
<accession>A0ABQ0U1P6</accession>
<evidence type="ECO:0000256" key="2">
    <source>
        <dbReference type="ARBA" id="ARBA00047806"/>
    </source>
</evidence>
<dbReference type="Gene3D" id="3.30.1060.10">
    <property type="entry name" value="Peptide methionine sulphoxide reductase MsrA"/>
    <property type="match status" value="1"/>
</dbReference>
<organism evidence="7 8">
    <name type="scientific">Halomonas halophila</name>
    <dbReference type="NCBI Taxonomy" id="29573"/>
    <lineage>
        <taxon>Bacteria</taxon>
        <taxon>Pseudomonadati</taxon>
        <taxon>Pseudomonadota</taxon>
        <taxon>Gammaproteobacteria</taxon>
        <taxon>Oceanospirillales</taxon>
        <taxon>Halomonadaceae</taxon>
        <taxon>Halomonas</taxon>
    </lineage>
</organism>
<dbReference type="InterPro" id="IPR002569">
    <property type="entry name" value="Met_Sox_Rdtase_MsrA_dom"/>
</dbReference>
<dbReference type="InterPro" id="IPR036509">
    <property type="entry name" value="Met_Sox_Rdtase_MsrA_sf"/>
</dbReference>
<comment type="function">
    <text evidence="4">Has an important function as a repair enzyme for proteins that have been inactivated by oxidation. Catalyzes the reversible oxidation-reduction of methionine sulfoxide in proteins to methionine.</text>
</comment>
<gene>
    <name evidence="4 7" type="primary">msrA</name>
    <name evidence="7" type="ORF">HHA04nite_10020</name>
</gene>
<evidence type="ECO:0000259" key="6">
    <source>
        <dbReference type="Pfam" id="PF01625"/>
    </source>
</evidence>
<evidence type="ECO:0000256" key="4">
    <source>
        <dbReference type="HAMAP-Rule" id="MF_01401"/>
    </source>
</evidence>
<dbReference type="NCBIfam" id="TIGR00401">
    <property type="entry name" value="msrA"/>
    <property type="match status" value="1"/>
</dbReference>
<dbReference type="SUPFAM" id="SSF55068">
    <property type="entry name" value="Peptide methionine sulfoxide reductase"/>
    <property type="match status" value="1"/>
</dbReference>
<evidence type="ECO:0000256" key="3">
    <source>
        <dbReference type="ARBA" id="ARBA00048782"/>
    </source>
</evidence>
<keyword evidence="1 4" id="KW-0560">Oxidoreductase</keyword>
<feature type="chain" id="PRO_5047521375" description="Peptide methionine sulfoxide reductase MsrA" evidence="5">
    <location>
        <begin position="27"/>
        <end position="215"/>
    </location>
</feature>
<comment type="catalytic activity">
    <reaction evidence="3 4">
        <text>[thioredoxin]-disulfide + L-methionine + H2O = L-methionine (S)-S-oxide + [thioredoxin]-dithiol</text>
        <dbReference type="Rhea" id="RHEA:19993"/>
        <dbReference type="Rhea" id="RHEA-COMP:10698"/>
        <dbReference type="Rhea" id="RHEA-COMP:10700"/>
        <dbReference type="ChEBI" id="CHEBI:15377"/>
        <dbReference type="ChEBI" id="CHEBI:29950"/>
        <dbReference type="ChEBI" id="CHEBI:50058"/>
        <dbReference type="ChEBI" id="CHEBI:57844"/>
        <dbReference type="ChEBI" id="CHEBI:58772"/>
        <dbReference type="EC" id="1.8.4.11"/>
    </reaction>
</comment>
<comment type="catalytic activity">
    <reaction evidence="2 4">
        <text>L-methionyl-[protein] + [thioredoxin]-disulfide + H2O = L-methionyl-(S)-S-oxide-[protein] + [thioredoxin]-dithiol</text>
        <dbReference type="Rhea" id="RHEA:14217"/>
        <dbReference type="Rhea" id="RHEA-COMP:10698"/>
        <dbReference type="Rhea" id="RHEA-COMP:10700"/>
        <dbReference type="Rhea" id="RHEA-COMP:12313"/>
        <dbReference type="Rhea" id="RHEA-COMP:12315"/>
        <dbReference type="ChEBI" id="CHEBI:15377"/>
        <dbReference type="ChEBI" id="CHEBI:16044"/>
        <dbReference type="ChEBI" id="CHEBI:29950"/>
        <dbReference type="ChEBI" id="CHEBI:44120"/>
        <dbReference type="ChEBI" id="CHEBI:50058"/>
        <dbReference type="EC" id="1.8.4.11"/>
    </reaction>
</comment>
<dbReference type="Proteomes" id="UP000321121">
    <property type="component" value="Unassembled WGS sequence"/>
</dbReference>
<reference evidence="7 8" key="1">
    <citation type="submission" date="2019-07" db="EMBL/GenBank/DDBJ databases">
        <title>Whole genome shotgun sequence of Halomonas halophila NBRC 102604.</title>
        <authorList>
            <person name="Hosoyama A."/>
            <person name="Uohara A."/>
            <person name="Ohji S."/>
            <person name="Ichikawa N."/>
        </authorList>
    </citation>
    <scope>NUCLEOTIDE SEQUENCE [LARGE SCALE GENOMIC DNA]</scope>
    <source>
        <strain evidence="7 8">NBRC 102604</strain>
    </source>
</reference>
<feature type="signal peptide" evidence="5">
    <location>
        <begin position="1"/>
        <end position="26"/>
    </location>
</feature>
<dbReference type="HAMAP" id="MF_01401">
    <property type="entry name" value="MsrA"/>
    <property type="match status" value="1"/>
</dbReference>
<evidence type="ECO:0000313" key="8">
    <source>
        <dbReference type="Proteomes" id="UP000321121"/>
    </source>
</evidence>
<dbReference type="RefSeq" id="WP_146908151.1">
    <property type="nucleotide sequence ID" value="NZ_BJUS01000007.1"/>
</dbReference>